<keyword evidence="2" id="KW-1185">Reference proteome</keyword>
<protein>
    <submittedName>
        <fullName evidence="1">Uncharacterized protein</fullName>
    </submittedName>
</protein>
<organism evidence="1 2">
    <name type="scientific">Cichorium intybus</name>
    <name type="common">Chicory</name>
    <dbReference type="NCBI Taxonomy" id="13427"/>
    <lineage>
        <taxon>Eukaryota</taxon>
        <taxon>Viridiplantae</taxon>
        <taxon>Streptophyta</taxon>
        <taxon>Embryophyta</taxon>
        <taxon>Tracheophyta</taxon>
        <taxon>Spermatophyta</taxon>
        <taxon>Magnoliopsida</taxon>
        <taxon>eudicotyledons</taxon>
        <taxon>Gunneridae</taxon>
        <taxon>Pentapetalae</taxon>
        <taxon>asterids</taxon>
        <taxon>campanulids</taxon>
        <taxon>Asterales</taxon>
        <taxon>Asteraceae</taxon>
        <taxon>Cichorioideae</taxon>
        <taxon>Cichorieae</taxon>
        <taxon>Cichoriinae</taxon>
        <taxon>Cichorium</taxon>
    </lineage>
</organism>
<dbReference type="EMBL" id="CM042015">
    <property type="protein sequence ID" value="KAI3711354.1"/>
    <property type="molecule type" value="Genomic_DNA"/>
</dbReference>
<evidence type="ECO:0000313" key="1">
    <source>
        <dbReference type="EMBL" id="KAI3711354.1"/>
    </source>
</evidence>
<dbReference type="Proteomes" id="UP001055811">
    <property type="component" value="Linkage Group LG07"/>
</dbReference>
<reference evidence="2" key="1">
    <citation type="journal article" date="2022" name="Mol. Ecol. Resour.">
        <title>The genomes of chicory, endive, great burdock and yacon provide insights into Asteraceae palaeo-polyploidization history and plant inulin production.</title>
        <authorList>
            <person name="Fan W."/>
            <person name="Wang S."/>
            <person name="Wang H."/>
            <person name="Wang A."/>
            <person name="Jiang F."/>
            <person name="Liu H."/>
            <person name="Zhao H."/>
            <person name="Xu D."/>
            <person name="Zhang Y."/>
        </authorList>
    </citation>
    <scope>NUCLEOTIDE SEQUENCE [LARGE SCALE GENOMIC DNA]</scope>
    <source>
        <strain evidence="2">cv. Punajuju</strain>
    </source>
</reference>
<proteinExistence type="predicted"/>
<evidence type="ECO:0000313" key="2">
    <source>
        <dbReference type="Proteomes" id="UP001055811"/>
    </source>
</evidence>
<gene>
    <name evidence="1" type="ORF">L2E82_41369</name>
</gene>
<accession>A0ACB9ANY4</accession>
<reference evidence="1 2" key="2">
    <citation type="journal article" date="2022" name="Mol. Ecol. Resour.">
        <title>The genomes of chicory, endive, great burdock and yacon provide insights into Asteraceae paleo-polyploidization history and plant inulin production.</title>
        <authorList>
            <person name="Fan W."/>
            <person name="Wang S."/>
            <person name="Wang H."/>
            <person name="Wang A."/>
            <person name="Jiang F."/>
            <person name="Liu H."/>
            <person name="Zhao H."/>
            <person name="Xu D."/>
            <person name="Zhang Y."/>
        </authorList>
    </citation>
    <scope>NUCLEOTIDE SEQUENCE [LARGE SCALE GENOMIC DNA]</scope>
    <source>
        <strain evidence="2">cv. Punajuju</strain>
        <tissue evidence="1">Leaves</tissue>
    </source>
</reference>
<name>A0ACB9ANY4_CICIN</name>
<sequence length="204" mass="22772">MASTFLSLPSVSPSAALSVQNKCKDTMKSGTSFQSSFFGKDKQTLFMKTKSHGLSEAFKADTSELKLNLGVGVNRTEELQPYVLKVVGKAENLMLERGENKEYLPIEGLAAFNKAIAELLFGVDNPVIHEQRLCNHKNIFNDARVPWYEYKYYDPKTVGLDFDGMIEDIKAASEGSFVLLHVCAYNPRGINPTPQQWEKIADVI</sequence>
<comment type="caution">
    <text evidence="1">The sequence shown here is derived from an EMBL/GenBank/DDBJ whole genome shotgun (WGS) entry which is preliminary data.</text>
</comment>